<keyword evidence="3" id="KW-1185">Reference proteome</keyword>
<dbReference type="Proteomes" id="UP001317742">
    <property type="component" value="Chromosome"/>
</dbReference>
<keyword evidence="1" id="KW-0812">Transmembrane</keyword>
<dbReference type="NCBIfam" id="TIGR02532">
    <property type="entry name" value="IV_pilin_GFxxxE"/>
    <property type="match status" value="1"/>
</dbReference>
<organism evidence="2 3">
    <name type="scientific">Pseudodesulfovibrio nedwellii</name>
    <dbReference type="NCBI Taxonomy" id="2973072"/>
    <lineage>
        <taxon>Bacteria</taxon>
        <taxon>Pseudomonadati</taxon>
        <taxon>Thermodesulfobacteriota</taxon>
        <taxon>Desulfovibrionia</taxon>
        <taxon>Desulfovibrionales</taxon>
        <taxon>Desulfovibrionaceae</taxon>
    </lineage>
</organism>
<feature type="transmembrane region" description="Helical" evidence="1">
    <location>
        <begin position="15"/>
        <end position="35"/>
    </location>
</feature>
<dbReference type="Gene3D" id="3.30.700.10">
    <property type="entry name" value="Glycoprotein, Type 4 Pilin"/>
    <property type="match status" value="1"/>
</dbReference>
<evidence type="ECO:0000313" key="3">
    <source>
        <dbReference type="Proteomes" id="UP001317742"/>
    </source>
</evidence>
<evidence type="ECO:0000256" key="1">
    <source>
        <dbReference type="SAM" id="Phobius"/>
    </source>
</evidence>
<protein>
    <recommendedName>
        <fullName evidence="4">Prepilin-type N-terminal cleavage/methylation domain-containing protein</fullName>
    </recommendedName>
</protein>
<dbReference type="Pfam" id="PF07963">
    <property type="entry name" value="N_methyl"/>
    <property type="match status" value="1"/>
</dbReference>
<evidence type="ECO:0000313" key="2">
    <source>
        <dbReference type="EMBL" id="BDQ38451.1"/>
    </source>
</evidence>
<dbReference type="EMBL" id="AP026709">
    <property type="protein sequence ID" value="BDQ38451.1"/>
    <property type="molecule type" value="Genomic_DNA"/>
</dbReference>
<dbReference type="RefSeq" id="WP_281760949.1">
    <property type="nucleotide sequence ID" value="NZ_AP026709.1"/>
</dbReference>
<keyword evidence="1" id="KW-1133">Transmembrane helix</keyword>
<proteinExistence type="predicted"/>
<gene>
    <name evidence="2" type="ORF">SYK_28110</name>
</gene>
<dbReference type="InterPro" id="IPR045584">
    <property type="entry name" value="Pilin-like"/>
</dbReference>
<accession>A0ABM8B464</accession>
<keyword evidence="1" id="KW-0472">Membrane</keyword>
<evidence type="ECO:0008006" key="4">
    <source>
        <dbReference type="Google" id="ProtNLM"/>
    </source>
</evidence>
<reference evidence="2 3" key="1">
    <citation type="submission" date="2022-08" db="EMBL/GenBank/DDBJ databases">
        <title>Genome Sequence of the sulphate-reducing bacterium, Pseudodesulfovibrio sp. SYK.</title>
        <authorList>
            <person name="Kondo R."/>
            <person name="Kataoka T."/>
        </authorList>
    </citation>
    <scope>NUCLEOTIDE SEQUENCE [LARGE SCALE GENOMIC DNA]</scope>
    <source>
        <strain evidence="2 3">SYK</strain>
    </source>
</reference>
<dbReference type="InterPro" id="IPR012902">
    <property type="entry name" value="N_methyl_site"/>
</dbReference>
<sequence>MSTAGRSTRHHNGGFTLFELLVVIAILAVVAGLVVPQIDMSGDGGGIESVVRSVRGALDQGRTHAKLTRSDVIMEFRLESVRFTGGEGELVFPESARFREIVFAGEGDRTGKELLIDRRGITSAAILRIEVDEKLYSLFVSPVIRELEYREGAVHFTDFAE</sequence>
<dbReference type="SUPFAM" id="SSF54523">
    <property type="entry name" value="Pili subunits"/>
    <property type="match status" value="1"/>
</dbReference>
<name>A0ABM8B464_9BACT</name>